<organism evidence="1 2">
    <name type="scientific">Candidatus Gottesmanbacteria bacterium RIFCSPHIGHO2_01_FULL_39_10</name>
    <dbReference type="NCBI Taxonomy" id="1798375"/>
    <lineage>
        <taxon>Bacteria</taxon>
        <taxon>Candidatus Gottesmaniibacteriota</taxon>
    </lineage>
</organism>
<dbReference type="AlphaFoldDB" id="A0A1F5ZQY6"/>
<dbReference type="InterPro" id="IPR035093">
    <property type="entry name" value="RelE/ParE_toxin_dom_sf"/>
</dbReference>
<evidence type="ECO:0000313" key="1">
    <source>
        <dbReference type="EMBL" id="OGG14821.1"/>
    </source>
</evidence>
<dbReference type="EMBL" id="MFJE01000011">
    <property type="protein sequence ID" value="OGG14821.1"/>
    <property type="molecule type" value="Genomic_DNA"/>
</dbReference>
<accession>A0A1F5ZQY6</accession>
<dbReference type="STRING" id="1798375.A2773_07005"/>
<proteinExistence type="predicted"/>
<protein>
    <recommendedName>
        <fullName evidence="3">Addiction module toxin RelE</fullName>
    </recommendedName>
</protein>
<evidence type="ECO:0000313" key="2">
    <source>
        <dbReference type="Proteomes" id="UP000177383"/>
    </source>
</evidence>
<dbReference type="Gene3D" id="3.30.2310.20">
    <property type="entry name" value="RelE-like"/>
    <property type="match status" value="1"/>
</dbReference>
<comment type="caution">
    <text evidence="1">The sequence shown here is derived from an EMBL/GenBank/DDBJ whole genome shotgun (WGS) entry which is preliminary data.</text>
</comment>
<name>A0A1F5ZQY6_9BACT</name>
<evidence type="ECO:0008006" key="3">
    <source>
        <dbReference type="Google" id="ProtNLM"/>
    </source>
</evidence>
<dbReference type="SUPFAM" id="SSF143011">
    <property type="entry name" value="RelE-like"/>
    <property type="match status" value="1"/>
</dbReference>
<gene>
    <name evidence="1" type="ORF">A2773_07005</name>
</gene>
<sequence>MYTPVSTPTYDASYKKLIKGNQENEKRAKKAVKIMRVDPFYPSLKSHKVNTRKFGKKWTSWITGDLRIIWDFDANVQERIILLSISTHTGTHREYK</sequence>
<reference evidence="1 2" key="1">
    <citation type="journal article" date="2016" name="Nat. Commun.">
        <title>Thousands of microbial genomes shed light on interconnected biogeochemical processes in an aquifer system.</title>
        <authorList>
            <person name="Anantharaman K."/>
            <person name="Brown C.T."/>
            <person name="Hug L.A."/>
            <person name="Sharon I."/>
            <person name="Castelle C.J."/>
            <person name="Probst A.J."/>
            <person name="Thomas B.C."/>
            <person name="Singh A."/>
            <person name="Wilkins M.J."/>
            <person name="Karaoz U."/>
            <person name="Brodie E.L."/>
            <person name="Williams K.H."/>
            <person name="Hubbard S.S."/>
            <person name="Banfield J.F."/>
        </authorList>
    </citation>
    <scope>NUCLEOTIDE SEQUENCE [LARGE SCALE GENOMIC DNA]</scope>
</reference>
<dbReference type="Proteomes" id="UP000177383">
    <property type="component" value="Unassembled WGS sequence"/>
</dbReference>